<evidence type="ECO:0000256" key="4">
    <source>
        <dbReference type="ARBA" id="ARBA00022553"/>
    </source>
</evidence>
<keyword evidence="3" id="KW-0963">Cytoplasm</keyword>
<feature type="modified residue" description="4-aspartylphosphate" evidence="10">
    <location>
        <position position="59"/>
    </location>
</feature>
<feature type="domain" description="Response regulatory" evidence="12">
    <location>
        <begin position="7"/>
        <end position="124"/>
    </location>
</feature>
<gene>
    <name evidence="13" type="ORF">psyc5s11_10760</name>
</gene>
<evidence type="ECO:0000259" key="11">
    <source>
        <dbReference type="PROSITE" id="PS01124"/>
    </source>
</evidence>
<dbReference type="Pfam" id="PF00072">
    <property type="entry name" value="Response_reg"/>
    <property type="match status" value="1"/>
</dbReference>
<dbReference type="PROSITE" id="PS50110">
    <property type="entry name" value="RESPONSE_REGULATORY"/>
    <property type="match status" value="1"/>
</dbReference>
<dbReference type="SMART" id="SM00448">
    <property type="entry name" value="REC"/>
    <property type="match status" value="1"/>
</dbReference>
<sequence>MNNNFIKILIVDDEENTRNLIKKCINWDELGIQIAGESSSGQEALDMLEKVNADIIITDIRMQFMDGLEFSRKASERFPYIKIIVLTAYEEFEYAKQGIKIGINDFLLKPIKRSELRESVESLKNKIETERMSRAEYLKLKERLSENFEYLKEKFLNDLIQRSNSSEHIIDKLLYFSVESLSQYIQIALIGTSHIDNEESKSEEEAVLLDLACAEIVKKYFQDYKDVYVIIDNSRKIVILNSNPKIDIIFSCEHIKDLLINRLNCYVCVGIGNAYKDLKNIKKSYREAFEALNYKEVYGKNQVIYFNDMSIESQGLDVKNEETNELGFYIKAGIDEKVISIIDKIFKDIDTTKNYNIGQVRVLSINIATMVFNSITELGMDYEQMLESKDFPYNSILKIDTISEMREYLIRFVLNAIKSIKGARAKKVNKVYIEIVEYIQKNISDSELSLSSIANKFYLNPSYLCRVFKQEIGQSFIEYLTKIRIEKAIELFKETDLRNYEVCEKIGVPDPNYFGKCFKKYTGISVSDFKKTQII</sequence>
<protein>
    <recommendedName>
        <fullName evidence="2">Stage 0 sporulation protein A homolog</fullName>
    </recommendedName>
</protein>
<feature type="domain" description="HTH araC/xylS-type" evidence="11">
    <location>
        <begin position="433"/>
        <end position="532"/>
    </location>
</feature>
<evidence type="ECO:0000256" key="8">
    <source>
        <dbReference type="ARBA" id="ARBA00023163"/>
    </source>
</evidence>
<dbReference type="Pfam" id="PF17853">
    <property type="entry name" value="GGDEF_2"/>
    <property type="match status" value="1"/>
</dbReference>
<dbReference type="SUPFAM" id="SSF52172">
    <property type="entry name" value="CheY-like"/>
    <property type="match status" value="1"/>
</dbReference>
<dbReference type="RefSeq" id="WP_224036648.1">
    <property type="nucleotide sequence ID" value="NZ_AP024849.1"/>
</dbReference>
<dbReference type="InterPro" id="IPR009057">
    <property type="entry name" value="Homeodomain-like_sf"/>
</dbReference>
<name>A0ABM7T1F4_9CLOT</name>
<keyword evidence="6" id="KW-0805">Transcription regulation</keyword>
<evidence type="ECO:0000256" key="6">
    <source>
        <dbReference type="ARBA" id="ARBA00023015"/>
    </source>
</evidence>
<evidence type="ECO:0000256" key="5">
    <source>
        <dbReference type="ARBA" id="ARBA00023012"/>
    </source>
</evidence>
<dbReference type="InterPro" id="IPR051552">
    <property type="entry name" value="HptR"/>
</dbReference>
<dbReference type="InterPro" id="IPR001789">
    <property type="entry name" value="Sig_transdc_resp-reg_receiver"/>
</dbReference>
<keyword evidence="14" id="KW-1185">Reference proteome</keyword>
<dbReference type="CDD" id="cd17536">
    <property type="entry name" value="REC_YesN-like"/>
    <property type="match status" value="1"/>
</dbReference>
<evidence type="ECO:0000256" key="7">
    <source>
        <dbReference type="ARBA" id="ARBA00023125"/>
    </source>
</evidence>
<proteinExistence type="predicted"/>
<comment type="subcellular location">
    <subcellularLocation>
        <location evidence="1">Cytoplasm</location>
    </subcellularLocation>
</comment>
<keyword evidence="4 10" id="KW-0597">Phosphoprotein</keyword>
<dbReference type="Gene3D" id="1.10.10.60">
    <property type="entry name" value="Homeodomain-like"/>
    <property type="match status" value="2"/>
</dbReference>
<organism evidence="13 14">
    <name type="scientific">Clostridium gelidum</name>
    <dbReference type="NCBI Taxonomy" id="704125"/>
    <lineage>
        <taxon>Bacteria</taxon>
        <taxon>Bacillati</taxon>
        <taxon>Bacillota</taxon>
        <taxon>Clostridia</taxon>
        <taxon>Eubacteriales</taxon>
        <taxon>Clostridiaceae</taxon>
        <taxon>Clostridium</taxon>
    </lineage>
</organism>
<dbReference type="SMART" id="SM00342">
    <property type="entry name" value="HTH_ARAC"/>
    <property type="match status" value="1"/>
</dbReference>
<dbReference type="EMBL" id="AP024849">
    <property type="protein sequence ID" value="BCZ45009.1"/>
    <property type="molecule type" value="Genomic_DNA"/>
</dbReference>
<evidence type="ECO:0000313" key="13">
    <source>
        <dbReference type="EMBL" id="BCZ45009.1"/>
    </source>
</evidence>
<dbReference type="Pfam" id="PF12833">
    <property type="entry name" value="HTH_18"/>
    <property type="match status" value="1"/>
</dbReference>
<evidence type="ECO:0000256" key="2">
    <source>
        <dbReference type="ARBA" id="ARBA00018672"/>
    </source>
</evidence>
<evidence type="ECO:0000313" key="14">
    <source>
        <dbReference type="Proteomes" id="UP000824633"/>
    </source>
</evidence>
<keyword evidence="5" id="KW-0902">Two-component regulatory system</keyword>
<dbReference type="PROSITE" id="PS01124">
    <property type="entry name" value="HTH_ARAC_FAMILY_2"/>
    <property type="match status" value="1"/>
</dbReference>
<dbReference type="InterPro" id="IPR041522">
    <property type="entry name" value="CdaR_GGDEF"/>
</dbReference>
<accession>A0ABM7T1F4</accession>
<dbReference type="SUPFAM" id="SSF46689">
    <property type="entry name" value="Homeodomain-like"/>
    <property type="match status" value="2"/>
</dbReference>
<evidence type="ECO:0000259" key="12">
    <source>
        <dbReference type="PROSITE" id="PS50110"/>
    </source>
</evidence>
<dbReference type="Proteomes" id="UP000824633">
    <property type="component" value="Chromosome"/>
</dbReference>
<dbReference type="InterPro" id="IPR018060">
    <property type="entry name" value="HTH_AraC"/>
</dbReference>
<evidence type="ECO:0000256" key="3">
    <source>
        <dbReference type="ARBA" id="ARBA00022490"/>
    </source>
</evidence>
<evidence type="ECO:0000256" key="1">
    <source>
        <dbReference type="ARBA" id="ARBA00004496"/>
    </source>
</evidence>
<evidence type="ECO:0000256" key="10">
    <source>
        <dbReference type="PROSITE-ProRule" id="PRU00169"/>
    </source>
</evidence>
<reference evidence="14" key="1">
    <citation type="submission" date="2021-07" db="EMBL/GenBank/DDBJ databases">
        <title>Complete genome sequencing of a Clostridium isolate.</title>
        <authorList>
            <person name="Ueki A."/>
            <person name="Tonouchi A."/>
        </authorList>
    </citation>
    <scope>NUCLEOTIDE SEQUENCE [LARGE SCALE GENOMIC DNA]</scope>
    <source>
        <strain evidence="14">C5S11</strain>
    </source>
</reference>
<dbReference type="Gene3D" id="3.40.50.2300">
    <property type="match status" value="1"/>
</dbReference>
<dbReference type="PANTHER" id="PTHR42713">
    <property type="entry name" value="HISTIDINE KINASE-RELATED"/>
    <property type="match status" value="1"/>
</dbReference>
<evidence type="ECO:0000256" key="9">
    <source>
        <dbReference type="ARBA" id="ARBA00024867"/>
    </source>
</evidence>
<dbReference type="InterPro" id="IPR011006">
    <property type="entry name" value="CheY-like_superfamily"/>
</dbReference>
<comment type="function">
    <text evidence="9">May play the central regulatory role in sporulation. It may be an element of the effector pathway responsible for the activation of sporulation genes in response to nutritional stress. Spo0A may act in concert with spo0H (a sigma factor) to control the expression of some genes that are critical to the sporulation process.</text>
</comment>
<keyword evidence="7" id="KW-0238">DNA-binding</keyword>
<keyword evidence="8" id="KW-0804">Transcription</keyword>
<dbReference type="PANTHER" id="PTHR42713:SF3">
    <property type="entry name" value="TRANSCRIPTIONAL REGULATORY PROTEIN HPTR"/>
    <property type="match status" value="1"/>
</dbReference>